<dbReference type="RefSeq" id="WP_344559312.1">
    <property type="nucleotide sequence ID" value="NZ_BAAANS010000110.1"/>
</dbReference>
<proteinExistence type="predicted"/>
<protein>
    <submittedName>
        <fullName evidence="2">Uncharacterized protein</fullName>
    </submittedName>
</protein>
<feature type="transmembrane region" description="Helical" evidence="1">
    <location>
        <begin position="87"/>
        <end position="109"/>
    </location>
</feature>
<keyword evidence="1" id="KW-0812">Transmembrane</keyword>
<sequence length="152" mass="15631">MTTASRSLGRAAALLPLSLARGASALTGRRPRRARTLLHAAVGLPLGALALVAVGVEVLLVLRGLLYGFVEPGPYDHSWGGPSLAGAWLAHAAISLPFAAAALGLLWLVAELDTRLGAHLLRGERPGAWAWPAALAACAGGAVFVVAWVHQL</sequence>
<dbReference type="Proteomes" id="UP001500897">
    <property type="component" value="Unassembled WGS sequence"/>
</dbReference>
<accession>A0ABN2YCR0</accession>
<organism evidence="2 3">
    <name type="scientific">Kitasatospora saccharophila</name>
    <dbReference type="NCBI Taxonomy" id="407973"/>
    <lineage>
        <taxon>Bacteria</taxon>
        <taxon>Bacillati</taxon>
        <taxon>Actinomycetota</taxon>
        <taxon>Actinomycetes</taxon>
        <taxon>Kitasatosporales</taxon>
        <taxon>Streptomycetaceae</taxon>
        <taxon>Kitasatospora</taxon>
    </lineage>
</organism>
<keyword evidence="3" id="KW-1185">Reference proteome</keyword>
<gene>
    <name evidence="2" type="ORF">GCM10009759_77560</name>
</gene>
<feature type="transmembrane region" description="Helical" evidence="1">
    <location>
        <begin position="41"/>
        <end position="66"/>
    </location>
</feature>
<evidence type="ECO:0000313" key="2">
    <source>
        <dbReference type="EMBL" id="GAA2125479.1"/>
    </source>
</evidence>
<evidence type="ECO:0000256" key="1">
    <source>
        <dbReference type="SAM" id="Phobius"/>
    </source>
</evidence>
<comment type="caution">
    <text evidence="2">The sequence shown here is derived from an EMBL/GenBank/DDBJ whole genome shotgun (WGS) entry which is preliminary data.</text>
</comment>
<name>A0ABN2YCR0_9ACTN</name>
<feature type="transmembrane region" description="Helical" evidence="1">
    <location>
        <begin position="129"/>
        <end position="149"/>
    </location>
</feature>
<keyword evidence="1" id="KW-0472">Membrane</keyword>
<keyword evidence="1" id="KW-1133">Transmembrane helix</keyword>
<reference evidence="2 3" key="1">
    <citation type="journal article" date="2019" name="Int. J. Syst. Evol. Microbiol.">
        <title>The Global Catalogue of Microorganisms (GCM) 10K type strain sequencing project: providing services to taxonomists for standard genome sequencing and annotation.</title>
        <authorList>
            <consortium name="The Broad Institute Genomics Platform"/>
            <consortium name="The Broad Institute Genome Sequencing Center for Infectious Disease"/>
            <person name="Wu L."/>
            <person name="Ma J."/>
        </authorList>
    </citation>
    <scope>NUCLEOTIDE SEQUENCE [LARGE SCALE GENOMIC DNA]</scope>
    <source>
        <strain evidence="2 3">JCM 14559</strain>
    </source>
</reference>
<evidence type="ECO:0000313" key="3">
    <source>
        <dbReference type="Proteomes" id="UP001500897"/>
    </source>
</evidence>
<dbReference type="EMBL" id="BAAANS010000110">
    <property type="protein sequence ID" value="GAA2125479.1"/>
    <property type="molecule type" value="Genomic_DNA"/>
</dbReference>